<reference evidence="4" key="1">
    <citation type="journal article" date="2021" name="Nat. Commun.">
        <title>Genetic determinants of endophytism in the Arabidopsis root mycobiome.</title>
        <authorList>
            <person name="Mesny F."/>
            <person name="Miyauchi S."/>
            <person name="Thiergart T."/>
            <person name="Pickel B."/>
            <person name="Atanasova L."/>
            <person name="Karlsson M."/>
            <person name="Huettel B."/>
            <person name="Barry K.W."/>
            <person name="Haridas S."/>
            <person name="Chen C."/>
            <person name="Bauer D."/>
            <person name="Andreopoulos W."/>
            <person name="Pangilinan J."/>
            <person name="LaButti K."/>
            <person name="Riley R."/>
            <person name="Lipzen A."/>
            <person name="Clum A."/>
            <person name="Drula E."/>
            <person name="Henrissat B."/>
            <person name="Kohler A."/>
            <person name="Grigoriev I.V."/>
            <person name="Martin F.M."/>
            <person name="Hacquard S."/>
        </authorList>
    </citation>
    <scope>NUCLEOTIDE SEQUENCE</scope>
    <source>
        <strain evidence="4">FSSC 5 MPI-SDFR-AT-0091</strain>
    </source>
</reference>
<dbReference type="Proteomes" id="UP000736672">
    <property type="component" value="Unassembled WGS sequence"/>
</dbReference>
<dbReference type="InterPro" id="IPR006910">
    <property type="entry name" value="Rad21_Rec8_N"/>
</dbReference>
<proteinExistence type="predicted"/>
<evidence type="ECO:0000256" key="1">
    <source>
        <dbReference type="ARBA" id="ARBA00004123"/>
    </source>
</evidence>
<protein>
    <submittedName>
        <fullName evidence="4">Double-strand-break repair protein rad21</fullName>
    </submittedName>
</protein>
<comment type="subcellular location">
    <subcellularLocation>
        <location evidence="1">Nucleus</location>
    </subcellularLocation>
</comment>
<dbReference type="InterPro" id="IPR023093">
    <property type="entry name" value="ScpA-like_C"/>
</dbReference>
<dbReference type="OrthoDB" id="10071381at2759"/>
<dbReference type="GO" id="GO:0003682">
    <property type="term" value="F:chromatin binding"/>
    <property type="evidence" value="ECO:0007669"/>
    <property type="project" value="TreeGrafter"/>
</dbReference>
<evidence type="ECO:0000256" key="2">
    <source>
        <dbReference type="ARBA" id="ARBA00023242"/>
    </source>
</evidence>
<keyword evidence="2" id="KW-0539">Nucleus</keyword>
<feature type="domain" description="Rad21/Rec8-like protein N-terminal" evidence="3">
    <location>
        <begin position="1"/>
        <end position="99"/>
    </location>
</feature>
<dbReference type="InterPro" id="IPR039781">
    <property type="entry name" value="Rad21/Rec8-like"/>
</dbReference>
<comment type="caution">
    <text evidence="4">The sequence shown here is derived from an EMBL/GenBank/DDBJ whole genome shotgun (WGS) entry which is preliminary data.</text>
</comment>
<organism evidence="4 5">
    <name type="scientific">Fusarium solani</name>
    <name type="common">Filamentous fungus</name>
    <dbReference type="NCBI Taxonomy" id="169388"/>
    <lineage>
        <taxon>Eukaryota</taxon>
        <taxon>Fungi</taxon>
        <taxon>Dikarya</taxon>
        <taxon>Ascomycota</taxon>
        <taxon>Pezizomycotina</taxon>
        <taxon>Sordariomycetes</taxon>
        <taxon>Hypocreomycetidae</taxon>
        <taxon>Hypocreales</taxon>
        <taxon>Nectriaceae</taxon>
        <taxon>Fusarium</taxon>
        <taxon>Fusarium solani species complex</taxon>
    </lineage>
</organism>
<dbReference type="AlphaFoldDB" id="A0A9P9GZH0"/>
<keyword evidence="5" id="KW-1185">Reference proteome</keyword>
<dbReference type="GO" id="GO:1990414">
    <property type="term" value="P:replication-born double-strand break repair via sister chromatid exchange"/>
    <property type="evidence" value="ECO:0007669"/>
    <property type="project" value="TreeGrafter"/>
</dbReference>
<name>A0A9P9GZH0_FUSSL</name>
<evidence type="ECO:0000259" key="3">
    <source>
        <dbReference type="Pfam" id="PF04825"/>
    </source>
</evidence>
<accession>A0A9P9GZH0</accession>
<dbReference type="GO" id="GO:0007064">
    <property type="term" value="P:mitotic sister chromatid cohesion"/>
    <property type="evidence" value="ECO:0007669"/>
    <property type="project" value="TreeGrafter"/>
</dbReference>
<evidence type="ECO:0000313" key="4">
    <source>
        <dbReference type="EMBL" id="KAH7248403.1"/>
    </source>
</evidence>
<dbReference type="Gene3D" id="1.10.10.580">
    <property type="entry name" value="Structural maintenance of chromosome 1. Chain E"/>
    <property type="match status" value="1"/>
</dbReference>
<dbReference type="Pfam" id="PF04825">
    <property type="entry name" value="Rad21_Rec8_N"/>
    <property type="match status" value="1"/>
</dbReference>
<dbReference type="PANTHER" id="PTHR12585">
    <property type="entry name" value="SCC1 / RAD21 FAMILY MEMBER"/>
    <property type="match status" value="1"/>
</dbReference>
<gene>
    <name evidence="4" type="ORF">B0J15DRAFT_514439</name>
</gene>
<dbReference type="PANTHER" id="PTHR12585:SF69">
    <property type="entry name" value="FI11703P"/>
    <property type="match status" value="1"/>
</dbReference>
<dbReference type="EMBL" id="JAGTJS010000014">
    <property type="protein sequence ID" value="KAH7248403.1"/>
    <property type="molecule type" value="Genomic_DNA"/>
</dbReference>
<sequence>MFYSETLLQKSGPLARIWLSANLQRKVSKKHVLQSNIIDSIALITTPSQAPMALRLSSQLQAGAVRIYQRKTRYLLDDCDDTWMTMQMTFLPSIDHDLPISLQHPDPEALRLPNEVIPYNGFELAPPPDANWLLSQIGDVGVAPVSRKPRVSLRDISLPEDLSPSRYPGMYEEAAVPMEGLDLELDFGIEIGREAPAPRPFEEEMSVAIEPSFEEGLELPIGVEEFEFHPADISGARIPESPLSEISEEVVRQIEAEIPSLRLPELREPEEERAISRRPEQRVRRRRILVPDEEITLLSRQIQEQQTSHESVIRPTRFIPRDSFLAALVDMQTSGGFLRGILSFDAIQEARQLARKRPARVAEVEPEPRVPKSPRLEIVEEPTFELGAEGLVEPSMAAEETMIELPALEPSPLPPIIPTGRPPIVETTEDVAYILQNQFGPEAAISSDVRARSSVIFQDLCLVLATKDAIKLEQGLRLGDTIQIWAKEGLWGDFAEAGTSS</sequence>
<dbReference type="GO" id="GO:0030892">
    <property type="term" value="C:mitotic cohesin complex"/>
    <property type="evidence" value="ECO:0007669"/>
    <property type="project" value="TreeGrafter"/>
</dbReference>
<evidence type="ECO:0000313" key="5">
    <source>
        <dbReference type="Proteomes" id="UP000736672"/>
    </source>
</evidence>
<dbReference type="GO" id="GO:0005634">
    <property type="term" value="C:nucleus"/>
    <property type="evidence" value="ECO:0007669"/>
    <property type="project" value="UniProtKB-SubCell"/>
</dbReference>